<dbReference type="Proteomes" id="UP001652680">
    <property type="component" value="Unassembled WGS sequence"/>
</dbReference>
<evidence type="ECO:0000313" key="2">
    <source>
        <dbReference type="EnsemblMetazoa" id="XP_044312514.1"/>
    </source>
</evidence>
<dbReference type="GeneID" id="123037094"/>
<evidence type="ECO:0000313" key="3">
    <source>
        <dbReference type="Proteomes" id="UP001652680"/>
    </source>
</evidence>
<name>A0ABM5J113_DRORH</name>
<reference evidence="3" key="1">
    <citation type="journal article" date="2021" name="Elife">
        <title>Highly contiguous assemblies of 101 drosophilid genomes.</title>
        <authorList>
            <person name="Kim B.Y."/>
            <person name="Wang J.R."/>
            <person name="Miller D.E."/>
            <person name="Barmina O."/>
            <person name="Delaney E."/>
            <person name="Thompson A."/>
            <person name="Comeault A.A."/>
            <person name="Peede D."/>
            <person name="D'Agostino E.R."/>
            <person name="Pelaez J."/>
            <person name="Aguilar J.M."/>
            <person name="Haji D."/>
            <person name="Matsunaga T."/>
            <person name="Armstrong E.E."/>
            <person name="Zych M."/>
            <person name="Ogawa Y."/>
            <person name="Stamenkovic-Radak M."/>
            <person name="Jelic M."/>
            <person name="Veselinovic M.S."/>
            <person name="Tanaskovic M."/>
            <person name="Eric P."/>
            <person name="Gao J.J."/>
            <person name="Katoh T.K."/>
            <person name="Toda M.J."/>
            <person name="Watabe H."/>
            <person name="Watada M."/>
            <person name="Davis J.S."/>
            <person name="Moyle L.C."/>
            <person name="Manoli G."/>
            <person name="Bertolini E."/>
            <person name="Kostal V."/>
            <person name="Hawley R.S."/>
            <person name="Takahashi A."/>
            <person name="Jones C.D."/>
            <person name="Price D.K."/>
            <person name="Whiteman N."/>
            <person name="Kopp A."/>
            <person name="Matute D.R."/>
            <person name="Petrov D.A."/>
        </authorList>
    </citation>
    <scope>NUCLEOTIDE SEQUENCE [LARGE SCALE GENOMIC DNA]</scope>
</reference>
<organism evidence="2 3">
    <name type="scientific">Drosophila rhopaloa</name>
    <name type="common">Fruit fly</name>
    <dbReference type="NCBI Taxonomy" id="1041015"/>
    <lineage>
        <taxon>Eukaryota</taxon>
        <taxon>Metazoa</taxon>
        <taxon>Ecdysozoa</taxon>
        <taxon>Arthropoda</taxon>
        <taxon>Hexapoda</taxon>
        <taxon>Insecta</taxon>
        <taxon>Pterygota</taxon>
        <taxon>Neoptera</taxon>
        <taxon>Endopterygota</taxon>
        <taxon>Diptera</taxon>
        <taxon>Brachycera</taxon>
        <taxon>Muscomorpha</taxon>
        <taxon>Ephydroidea</taxon>
        <taxon>Drosophilidae</taxon>
        <taxon>Drosophila</taxon>
        <taxon>Sophophora</taxon>
    </lineage>
</organism>
<protein>
    <submittedName>
        <fullName evidence="2">Uncharacterized protein</fullName>
    </submittedName>
</protein>
<feature type="compositionally biased region" description="Basic and acidic residues" evidence="1">
    <location>
        <begin position="14"/>
        <end position="43"/>
    </location>
</feature>
<feature type="compositionally biased region" description="Low complexity" evidence="1">
    <location>
        <begin position="144"/>
        <end position="154"/>
    </location>
</feature>
<accession>A0ABM5J113</accession>
<evidence type="ECO:0000256" key="1">
    <source>
        <dbReference type="SAM" id="MobiDB-lite"/>
    </source>
</evidence>
<feature type="region of interest" description="Disordered" evidence="1">
    <location>
        <begin position="1"/>
        <end position="56"/>
    </location>
</feature>
<feature type="compositionally biased region" description="Basic residues" evidence="1">
    <location>
        <begin position="127"/>
        <end position="136"/>
    </location>
</feature>
<reference evidence="2" key="2">
    <citation type="submission" date="2025-05" db="UniProtKB">
        <authorList>
            <consortium name="EnsemblMetazoa"/>
        </authorList>
    </citation>
    <scope>IDENTIFICATION</scope>
</reference>
<proteinExistence type="predicted"/>
<feature type="region of interest" description="Disordered" evidence="1">
    <location>
        <begin position="70"/>
        <end position="161"/>
    </location>
</feature>
<keyword evidence="3" id="KW-1185">Reference proteome</keyword>
<dbReference type="RefSeq" id="XP_044312514.1">
    <property type="nucleotide sequence ID" value="XM_044456579.1"/>
</dbReference>
<dbReference type="EnsemblMetazoa" id="XM_044456579.1">
    <property type="protein sequence ID" value="XP_044312514.1"/>
    <property type="gene ID" value="LOC123037094"/>
</dbReference>
<sequence>MEKKEVSSPKLAKQVRESTRDSGEGVVRQRDELRRSRSPHERVPGPSGGAGGRYRNIRVKKRMRVCVHTAQSTSLRRTMGGRCEVCKAPVPSDGRRRHPDRGGARNSPHQRGGRAQLQAPRSDQHGSQRRRSHKPRPSPDRRSPLSSTLSSAPRPSQPNLLTTMAQCLVH</sequence>